<name>A0A7J8X3S1_GOSAI</name>
<comment type="caution">
    <text evidence="1">The sequence shown here is derived from an EMBL/GenBank/DDBJ whole genome shotgun (WGS) entry which is preliminary data.</text>
</comment>
<protein>
    <submittedName>
        <fullName evidence="1">Uncharacterized protein</fullName>
    </submittedName>
</protein>
<proteinExistence type="predicted"/>
<gene>
    <name evidence="1" type="ORF">Goari_023692</name>
</gene>
<feature type="non-terminal residue" evidence="1">
    <location>
        <position position="53"/>
    </location>
</feature>
<accession>A0A7J8X3S1</accession>
<sequence length="53" mass="6105">MDVCPGIATTSQVEESSCTRLVMEKRSLEKKVEDEPYGLWMVVERRRGCSRDL</sequence>
<evidence type="ECO:0000313" key="2">
    <source>
        <dbReference type="Proteomes" id="UP000593577"/>
    </source>
</evidence>
<dbReference type="Proteomes" id="UP000593577">
    <property type="component" value="Unassembled WGS sequence"/>
</dbReference>
<dbReference type="AlphaFoldDB" id="A0A7J8X3S1"/>
<keyword evidence="2" id="KW-1185">Reference proteome</keyword>
<organism evidence="1 2">
    <name type="scientific">Gossypium aridum</name>
    <name type="common">American cotton</name>
    <name type="synonym">Erioxylum aridum</name>
    <dbReference type="NCBI Taxonomy" id="34290"/>
    <lineage>
        <taxon>Eukaryota</taxon>
        <taxon>Viridiplantae</taxon>
        <taxon>Streptophyta</taxon>
        <taxon>Embryophyta</taxon>
        <taxon>Tracheophyta</taxon>
        <taxon>Spermatophyta</taxon>
        <taxon>Magnoliopsida</taxon>
        <taxon>eudicotyledons</taxon>
        <taxon>Gunneridae</taxon>
        <taxon>Pentapetalae</taxon>
        <taxon>rosids</taxon>
        <taxon>malvids</taxon>
        <taxon>Malvales</taxon>
        <taxon>Malvaceae</taxon>
        <taxon>Malvoideae</taxon>
        <taxon>Gossypium</taxon>
    </lineage>
</organism>
<dbReference type="EMBL" id="JABFAA010000005">
    <property type="protein sequence ID" value="MBA0681925.1"/>
    <property type="molecule type" value="Genomic_DNA"/>
</dbReference>
<reference evidence="1 2" key="1">
    <citation type="journal article" date="2019" name="Genome Biol. Evol.">
        <title>Insights into the evolution of the New World diploid cottons (Gossypium, subgenus Houzingenia) based on genome sequencing.</title>
        <authorList>
            <person name="Grover C.E."/>
            <person name="Arick M.A. 2nd"/>
            <person name="Thrash A."/>
            <person name="Conover J.L."/>
            <person name="Sanders W.S."/>
            <person name="Peterson D.G."/>
            <person name="Frelichowski J.E."/>
            <person name="Scheffler J.A."/>
            <person name="Scheffler B.E."/>
            <person name="Wendel J.F."/>
        </authorList>
    </citation>
    <scope>NUCLEOTIDE SEQUENCE [LARGE SCALE GENOMIC DNA]</scope>
    <source>
        <strain evidence="1">185</strain>
        <tissue evidence="1">Leaf</tissue>
    </source>
</reference>
<evidence type="ECO:0000313" key="1">
    <source>
        <dbReference type="EMBL" id="MBA0681925.1"/>
    </source>
</evidence>